<accession>A0A537L4W7</accession>
<dbReference type="GO" id="GO:0016020">
    <property type="term" value="C:membrane"/>
    <property type="evidence" value="ECO:0007669"/>
    <property type="project" value="UniProtKB-SubCell"/>
</dbReference>
<dbReference type="AlphaFoldDB" id="A0A537L4W7"/>
<evidence type="ECO:0000256" key="3">
    <source>
        <dbReference type="ARBA" id="ARBA00022989"/>
    </source>
</evidence>
<keyword evidence="4 5" id="KW-0472">Membrane</keyword>
<feature type="transmembrane region" description="Helical" evidence="5">
    <location>
        <begin position="46"/>
        <end position="64"/>
    </location>
</feature>
<feature type="transmembrane region" description="Helical" evidence="5">
    <location>
        <begin position="175"/>
        <end position="191"/>
    </location>
</feature>
<organism evidence="7 8">
    <name type="scientific">Candidatus Segetimicrobium genomatis</name>
    <dbReference type="NCBI Taxonomy" id="2569760"/>
    <lineage>
        <taxon>Bacteria</taxon>
        <taxon>Bacillati</taxon>
        <taxon>Candidatus Sysuimicrobiota</taxon>
        <taxon>Candidatus Sysuimicrobiia</taxon>
        <taxon>Candidatus Sysuimicrobiales</taxon>
        <taxon>Candidatus Segetimicrobiaceae</taxon>
        <taxon>Candidatus Segetimicrobium</taxon>
    </lineage>
</organism>
<feature type="transmembrane region" description="Helical" evidence="5">
    <location>
        <begin position="384"/>
        <end position="406"/>
    </location>
</feature>
<evidence type="ECO:0000256" key="1">
    <source>
        <dbReference type="ARBA" id="ARBA00004141"/>
    </source>
</evidence>
<dbReference type="PANTHER" id="PTHR37422:SF13">
    <property type="entry name" value="LIPOPOLYSACCHARIDE BIOSYNTHESIS PROTEIN PA4999-RELATED"/>
    <property type="match status" value="1"/>
</dbReference>
<dbReference type="PANTHER" id="PTHR37422">
    <property type="entry name" value="TEICHURONIC ACID BIOSYNTHESIS PROTEIN TUAE"/>
    <property type="match status" value="1"/>
</dbReference>
<feature type="transmembrane region" description="Helical" evidence="5">
    <location>
        <begin position="345"/>
        <end position="364"/>
    </location>
</feature>
<protein>
    <submittedName>
        <fullName evidence="7">O-antigen ligase family protein</fullName>
    </submittedName>
</protein>
<keyword evidence="3 5" id="KW-1133">Transmembrane helix</keyword>
<feature type="domain" description="O-antigen ligase-related" evidence="6">
    <location>
        <begin position="205"/>
        <end position="354"/>
    </location>
</feature>
<evidence type="ECO:0000259" key="6">
    <source>
        <dbReference type="Pfam" id="PF04932"/>
    </source>
</evidence>
<proteinExistence type="predicted"/>
<dbReference type="GO" id="GO:0016874">
    <property type="term" value="F:ligase activity"/>
    <property type="evidence" value="ECO:0007669"/>
    <property type="project" value="UniProtKB-KW"/>
</dbReference>
<dbReference type="EMBL" id="VBAL01000071">
    <property type="protein sequence ID" value="TMJ02797.1"/>
    <property type="molecule type" value="Genomic_DNA"/>
</dbReference>
<feature type="transmembrane region" description="Helical" evidence="5">
    <location>
        <begin position="76"/>
        <end position="93"/>
    </location>
</feature>
<feature type="transmembrane region" description="Helical" evidence="5">
    <location>
        <begin position="243"/>
        <end position="260"/>
    </location>
</feature>
<sequence length="441" mass="48049">MARQVIPDPSRAPVSFAAATVTAPDRGWDLLLVCVAGYIATAVGRIHQLLPTFVAAVLAIGVYIVHQTGPRRIERLRAPTTTYVMALLLWVALSVPGALYPGLAFDLLTGIFIKTVVLYLLIVGSVRGFRDVERLAFAYFAVTALYAAIVLTRFKLGSGDDWRLGSLYYYDTNDFATYAVTAMPIGVYFAFGRHPLAQRLVSALSLALLSISFINSGSRGGFLAIVAVALYILLGYKTIPARWRILGTAVIAAIFVATASDRYWSQMRTIVIGDEDYNRTSETGRWHIWRRGIGYMLQHPVLGVGAYNFQFAEGTISPLAKRQAYGIGVRWNAAHNSFIQIGAELGLPGLFFFVAVIATAFAALRSVVRSHPGEPVKSRGPPQLGQALTGSLIGFVVGAFFLSLAYHEMAYAVLGLAVALRKVTLGPRPTRFSTAVRRPIW</sequence>
<keyword evidence="7" id="KW-0436">Ligase</keyword>
<keyword evidence="2 5" id="KW-0812">Transmembrane</keyword>
<feature type="transmembrane region" description="Helical" evidence="5">
    <location>
        <begin position="99"/>
        <end position="123"/>
    </location>
</feature>
<feature type="transmembrane region" description="Helical" evidence="5">
    <location>
        <begin position="135"/>
        <end position="155"/>
    </location>
</feature>
<reference evidence="7 8" key="1">
    <citation type="journal article" date="2019" name="Nat. Microbiol.">
        <title>Mediterranean grassland soil C-N compound turnover is dependent on rainfall and depth, and is mediated by genomically divergent microorganisms.</title>
        <authorList>
            <person name="Diamond S."/>
            <person name="Andeer P.F."/>
            <person name="Li Z."/>
            <person name="Crits-Christoph A."/>
            <person name="Burstein D."/>
            <person name="Anantharaman K."/>
            <person name="Lane K.R."/>
            <person name="Thomas B.C."/>
            <person name="Pan C."/>
            <person name="Northen T.R."/>
            <person name="Banfield J.F."/>
        </authorList>
    </citation>
    <scope>NUCLEOTIDE SEQUENCE [LARGE SCALE GENOMIC DNA]</scope>
    <source>
        <strain evidence="7">NP_4</strain>
    </source>
</reference>
<name>A0A537L4W7_9BACT</name>
<dbReference type="InterPro" id="IPR007016">
    <property type="entry name" value="O-antigen_ligase-rel_domated"/>
</dbReference>
<comment type="subcellular location">
    <subcellularLocation>
        <location evidence="1">Membrane</location>
        <topology evidence="1">Multi-pass membrane protein</topology>
    </subcellularLocation>
</comment>
<evidence type="ECO:0000256" key="4">
    <source>
        <dbReference type="ARBA" id="ARBA00023136"/>
    </source>
</evidence>
<dbReference type="Pfam" id="PF04932">
    <property type="entry name" value="Wzy_C"/>
    <property type="match status" value="1"/>
</dbReference>
<dbReference type="InterPro" id="IPR051533">
    <property type="entry name" value="WaaL-like"/>
</dbReference>
<dbReference type="Proteomes" id="UP000319353">
    <property type="component" value="Unassembled WGS sequence"/>
</dbReference>
<evidence type="ECO:0000256" key="2">
    <source>
        <dbReference type="ARBA" id="ARBA00022692"/>
    </source>
</evidence>
<evidence type="ECO:0000313" key="7">
    <source>
        <dbReference type="EMBL" id="TMJ02797.1"/>
    </source>
</evidence>
<gene>
    <name evidence="7" type="ORF">E6H01_06235</name>
</gene>
<evidence type="ECO:0000313" key="8">
    <source>
        <dbReference type="Proteomes" id="UP000319353"/>
    </source>
</evidence>
<comment type="caution">
    <text evidence="7">The sequence shown here is derived from an EMBL/GenBank/DDBJ whole genome shotgun (WGS) entry which is preliminary data.</text>
</comment>
<evidence type="ECO:0000256" key="5">
    <source>
        <dbReference type="SAM" id="Phobius"/>
    </source>
</evidence>
<feature type="transmembrane region" description="Helical" evidence="5">
    <location>
        <begin position="220"/>
        <end position="236"/>
    </location>
</feature>